<reference evidence="2" key="1">
    <citation type="journal article" date="2019" name="Int. J. Syst. Evol. Microbiol.">
        <title>The Global Catalogue of Microorganisms (GCM) 10K type strain sequencing project: providing services to taxonomists for standard genome sequencing and annotation.</title>
        <authorList>
            <consortium name="The Broad Institute Genomics Platform"/>
            <consortium name="The Broad Institute Genome Sequencing Center for Infectious Disease"/>
            <person name="Wu L."/>
            <person name="Ma J."/>
        </authorList>
    </citation>
    <scope>NUCLEOTIDE SEQUENCE [LARGE SCALE GENOMIC DNA]</scope>
    <source>
        <strain evidence="2">JCM 16211</strain>
    </source>
</reference>
<dbReference type="EMBL" id="BAAAFM010000001">
    <property type="protein sequence ID" value="GAA0199756.1"/>
    <property type="molecule type" value="Genomic_DNA"/>
</dbReference>
<protein>
    <submittedName>
        <fullName evidence="1">Uncharacterized protein</fullName>
    </submittedName>
</protein>
<comment type="caution">
    <text evidence="1">The sequence shown here is derived from an EMBL/GenBank/DDBJ whole genome shotgun (WGS) entry which is preliminary data.</text>
</comment>
<proteinExistence type="predicted"/>
<dbReference type="Proteomes" id="UP001501221">
    <property type="component" value="Unassembled WGS sequence"/>
</dbReference>
<organism evidence="1 2">
    <name type="scientific">Kangiella japonica</name>
    <dbReference type="NCBI Taxonomy" id="647384"/>
    <lineage>
        <taxon>Bacteria</taxon>
        <taxon>Pseudomonadati</taxon>
        <taxon>Pseudomonadota</taxon>
        <taxon>Gammaproteobacteria</taxon>
        <taxon>Kangiellales</taxon>
        <taxon>Kangiellaceae</taxon>
        <taxon>Kangiella</taxon>
    </lineage>
</organism>
<evidence type="ECO:0000313" key="2">
    <source>
        <dbReference type="Proteomes" id="UP001501221"/>
    </source>
</evidence>
<accession>A0ABP3CDN2</accession>
<keyword evidence="2" id="KW-1185">Reference proteome</keyword>
<name>A0ABP3CDN2_9GAMM</name>
<sequence>MLKRRNAAKEVLIGCGLWSHNDLPKLVNLKNIETTFGWLQEHKTRNILLLVAFVLNWSKGYSGFRIEKTTNQY</sequence>
<evidence type="ECO:0000313" key="1">
    <source>
        <dbReference type="EMBL" id="GAA0199756.1"/>
    </source>
</evidence>
<gene>
    <name evidence="1" type="ORF">GCM10009123_03920</name>
</gene>